<comment type="caution">
    <text evidence="7">The sequence shown here is derived from an EMBL/GenBank/DDBJ whole genome shotgun (WGS) entry which is preliminary data.</text>
</comment>
<dbReference type="EMBL" id="BEZZ01000806">
    <property type="protein sequence ID" value="GCC36292.1"/>
    <property type="molecule type" value="Genomic_DNA"/>
</dbReference>
<dbReference type="InterPro" id="IPR049897">
    <property type="entry name" value="CYSTATIN_LXN"/>
</dbReference>
<dbReference type="InterPro" id="IPR046350">
    <property type="entry name" value="Cystatin_sf"/>
</dbReference>
<evidence type="ECO:0000313" key="7">
    <source>
        <dbReference type="EMBL" id="GCC36292.1"/>
    </source>
</evidence>
<feature type="domain" description="Cystatin LXN-type" evidence="6">
    <location>
        <begin position="147"/>
        <end position="250"/>
    </location>
</feature>
<name>A0A401T0V5_CHIPU</name>
<dbReference type="Gene3D" id="3.10.450.10">
    <property type="match status" value="2"/>
</dbReference>
<reference evidence="7 8" key="1">
    <citation type="journal article" date="2018" name="Nat. Ecol. Evol.">
        <title>Shark genomes provide insights into elasmobranch evolution and the origin of vertebrates.</title>
        <authorList>
            <person name="Hara Y"/>
            <person name="Yamaguchi K"/>
            <person name="Onimaru K"/>
            <person name="Kadota M"/>
            <person name="Koyanagi M"/>
            <person name="Keeley SD"/>
            <person name="Tatsumi K"/>
            <person name="Tanaka K"/>
            <person name="Motone F"/>
            <person name="Kageyama Y"/>
            <person name="Nozu R"/>
            <person name="Adachi N"/>
            <person name="Nishimura O"/>
            <person name="Nakagawa R"/>
            <person name="Tanegashima C"/>
            <person name="Kiyatake I"/>
            <person name="Matsumoto R"/>
            <person name="Murakumo K"/>
            <person name="Nishida K"/>
            <person name="Terakita A"/>
            <person name="Kuratani S"/>
            <person name="Sato K"/>
            <person name="Hyodo S Kuraku.S."/>
        </authorList>
    </citation>
    <scope>NUCLEOTIDE SEQUENCE [LARGE SCALE GENOMIC DNA]</scope>
</reference>
<evidence type="ECO:0000256" key="1">
    <source>
        <dbReference type="ARBA" id="ARBA00010083"/>
    </source>
</evidence>
<evidence type="ECO:0000256" key="2">
    <source>
        <dbReference type="ARBA" id="ARBA00022690"/>
    </source>
</evidence>
<dbReference type="Proteomes" id="UP000287033">
    <property type="component" value="Unassembled WGS sequence"/>
</dbReference>
<dbReference type="AlphaFoldDB" id="A0A401T0V5"/>
<sequence length="433" mass="49032">MYLALSFVICFLPSLYGMPKITNHFNLPITAREIPAEARLAQQAASVAVHYLNYHHGSPTRVYELHKVKKAYIEVILNTGHKYHLEFEVKNQEGPSHVTINCAANVLFQKKKNSNTALKCNMKDDMKGSFEKDNKLYLNLQQKHLVVGYSIPDNYGFIHPDMMPIWLLAKVSASYIIWKKSTEVMKYNMVQIQKVNQQIRKDKFLRFIYTILLHELPTQETVTCFMWVKWHPKKSMTVKYFCLPSLSESSFNALESERFEGSGLERFEGSGLERFEGSGLERFEGSGLERFEGSGLERFEGSGLERFEGSGLERFEGSGLERTEGLGLERFEGSGLERTEGSGLERFEGSGLERTEESGLQRFKGLGLERLERTEGSGPEKFEGSGPERFEGSGLERFEGSGLERTKGLGSEKFEKSGSERIEGSAMEGLLIN</sequence>
<dbReference type="PANTHER" id="PTHR28591">
    <property type="entry name" value="LATEXIN"/>
    <property type="match status" value="1"/>
</dbReference>
<dbReference type="Pfam" id="PF06907">
    <property type="entry name" value="LXN"/>
    <property type="match status" value="1"/>
</dbReference>
<keyword evidence="8" id="KW-1185">Reference proteome</keyword>
<evidence type="ECO:0000256" key="5">
    <source>
        <dbReference type="SAM" id="SignalP"/>
    </source>
</evidence>
<feature type="domain" description="Cystatin LXN-type" evidence="6">
    <location>
        <begin position="30"/>
        <end position="132"/>
    </location>
</feature>
<feature type="compositionally biased region" description="Basic and acidic residues" evidence="4">
    <location>
        <begin position="373"/>
        <end position="423"/>
    </location>
</feature>
<dbReference type="PROSITE" id="PS52033">
    <property type="entry name" value="CYSTATIN_LXN"/>
    <property type="match status" value="2"/>
</dbReference>
<dbReference type="OrthoDB" id="9254763at2759"/>
<evidence type="ECO:0000313" key="8">
    <source>
        <dbReference type="Proteomes" id="UP000287033"/>
    </source>
</evidence>
<protein>
    <recommendedName>
        <fullName evidence="6">Cystatin LXN-type domain-containing protein</fullName>
    </recommendedName>
</protein>
<dbReference type="GO" id="GO:0008191">
    <property type="term" value="F:metalloendopeptidase inhibitor activity"/>
    <property type="evidence" value="ECO:0007669"/>
    <property type="project" value="TreeGrafter"/>
</dbReference>
<keyword evidence="2" id="KW-0646">Protease inhibitor</keyword>
<dbReference type="SUPFAM" id="SSF54403">
    <property type="entry name" value="Cystatin/monellin"/>
    <property type="match status" value="2"/>
</dbReference>
<organism evidence="7 8">
    <name type="scientific">Chiloscyllium punctatum</name>
    <name type="common">Brownbanded bambooshark</name>
    <name type="synonym">Hemiscyllium punctatum</name>
    <dbReference type="NCBI Taxonomy" id="137246"/>
    <lineage>
        <taxon>Eukaryota</taxon>
        <taxon>Metazoa</taxon>
        <taxon>Chordata</taxon>
        <taxon>Craniata</taxon>
        <taxon>Vertebrata</taxon>
        <taxon>Chondrichthyes</taxon>
        <taxon>Elasmobranchii</taxon>
        <taxon>Galeomorphii</taxon>
        <taxon>Galeoidea</taxon>
        <taxon>Orectolobiformes</taxon>
        <taxon>Hemiscylliidae</taxon>
        <taxon>Chiloscyllium</taxon>
    </lineage>
</organism>
<proteinExistence type="inferred from homology"/>
<dbReference type="GO" id="GO:0005615">
    <property type="term" value="C:extracellular space"/>
    <property type="evidence" value="ECO:0007669"/>
    <property type="project" value="TreeGrafter"/>
</dbReference>
<dbReference type="PANTHER" id="PTHR28591:SF2">
    <property type="entry name" value="RETINOIC ACID RECEPTOR RESPONDER PROTEIN 1"/>
    <property type="match status" value="1"/>
</dbReference>
<dbReference type="InterPro" id="IPR009684">
    <property type="entry name" value="Latexin"/>
</dbReference>
<evidence type="ECO:0000256" key="4">
    <source>
        <dbReference type="SAM" id="MobiDB-lite"/>
    </source>
</evidence>
<accession>A0A401T0V5</accession>
<evidence type="ECO:0000256" key="3">
    <source>
        <dbReference type="ARBA" id="ARBA00022737"/>
    </source>
</evidence>
<feature type="chain" id="PRO_5019093007" description="Cystatin LXN-type domain-containing protein" evidence="5">
    <location>
        <begin position="18"/>
        <end position="433"/>
    </location>
</feature>
<feature type="signal peptide" evidence="5">
    <location>
        <begin position="1"/>
        <end position="17"/>
    </location>
</feature>
<comment type="similarity">
    <text evidence="1">Belongs to the protease inhibitor I47 (latexin) family.</text>
</comment>
<dbReference type="OMA" id="WIRKDDF"/>
<evidence type="ECO:0000259" key="6">
    <source>
        <dbReference type="PROSITE" id="PS52033"/>
    </source>
</evidence>
<feature type="region of interest" description="Disordered" evidence="4">
    <location>
        <begin position="373"/>
        <end position="433"/>
    </location>
</feature>
<gene>
    <name evidence="7" type="ORF">chiPu_0014785</name>
</gene>
<keyword evidence="5" id="KW-0732">Signal</keyword>
<keyword evidence="3" id="KW-0677">Repeat</keyword>